<comment type="caution">
    <text evidence="1">The sequence shown here is derived from an EMBL/GenBank/DDBJ whole genome shotgun (WGS) entry which is preliminary data.</text>
</comment>
<sequence>MDGKYSMGKLSGQYQATCYYLGDIDVTKKDRTCQGVKLCEFAISELQQISRS</sequence>
<dbReference type="EMBL" id="QKWP01001044">
    <property type="protein sequence ID" value="RIB12231.1"/>
    <property type="molecule type" value="Genomic_DNA"/>
</dbReference>
<name>A0A397URK5_9GLOM</name>
<proteinExistence type="predicted"/>
<dbReference type="AlphaFoldDB" id="A0A397URK5"/>
<reference evidence="1 2" key="1">
    <citation type="submission" date="2018-06" db="EMBL/GenBank/DDBJ databases">
        <title>Comparative genomics reveals the genomic features of Rhizophagus irregularis, R. cerebriforme, R. diaphanum and Gigaspora rosea, and their symbiotic lifestyle signature.</title>
        <authorList>
            <person name="Morin E."/>
            <person name="San Clemente H."/>
            <person name="Chen E.C.H."/>
            <person name="De La Providencia I."/>
            <person name="Hainaut M."/>
            <person name="Kuo A."/>
            <person name="Kohler A."/>
            <person name="Murat C."/>
            <person name="Tang N."/>
            <person name="Roy S."/>
            <person name="Loubradou J."/>
            <person name="Henrissat B."/>
            <person name="Grigoriev I.V."/>
            <person name="Corradi N."/>
            <person name="Roux C."/>
            <person name="Martin F.M."/>
        </authorList>
    </citation>
    <scope>NUCLEOTIDE SEQUENCE [LARGE SCALE GENOMIC DNA]</scope>
    <source>
        <strain evidence="1 2">DAOM 194757</strain>
    </source>
</reference>
<keyword evidence="2" id="KW-1185">Reference proteome</keyword>
<organism evidence="1 2">
    <name type="scientific">Gigaspora rosea</name>
    <dbReference type="NCBI Taxonomy" id="44941"/>
    <lineage>
        <taxon>Eukaryota</taxon>
        <taxon>Fungi</taxon>
        <taxon>Fungi incertae sedis</taxon>
        <taxon>Mucoromycota</taxon>
        <taxon>Glomeromycotina</taxon>
        <taxon>Glomeromycetes</taxon>
        <taxon>Diversisporales</taxon>
        <taxon>Gigasporaceae</taxon>
        <taxon>Gigaspora</taxon>
    </lineage>
</organism>
<dbReference type="Proteomes" id="UP000266673">
    <property type="component" value="Unassembled WGS sequence"/>
</dbReference>
<protein>
    <submittedName>
        <fullName evidence="1">Uncharacterized protein</fullName>
    </submittedName>
</protein>
<evidence type="ECO:0000313" key="1">
    <source>
        <dbReference type="EMBL" id="RIB12231.1"/>
    </source>
</evidence>
<accession>A0A397URK5</accession>
<evidence type="ECO:0000313" key="2">
    <source>
        <dbReference type="Proteomes" id="UP000266673"/>
    </source>
</evidence>
<gene>
    <name evidence="1" type="ORF">C2G38_2201184</name>
</gene>
<dbReference type="OrthoDB" id="2428875at2759"/>